<evidence type="ECO:0008006" key="3">
    <source>
        <dbReference type="Google" id="ProtNLM"/>
    </source>
</evidence>
<proteinExistence type="predicted"/>
<evidence type="ECO:0000313" key="1">
    <source>
        <dbReference type="EMBL" id="KRO16691.1"/>
    </source>
</evidence>
<dbReference type="AlphaFoldDB" id="A0A0R2MYH6"/>
<dbReference type="EMBL" id="JQCE01000034">
    <property type="protein sequence ID" value="KRO16691.1"/>
    <property type="molecule type" value="Genomic_DNA"/>
</dbReference>
<evidence type="ECO:0000313" key="2">
    <source>
        <dbReference type="Proteomes" id="UP000050969"/>
    </source>
</evidence>
<protein>
    <recommendedName>
        <fullName evidence="3">ABM domain-containing protein</fullName>
    </recommendedName>
</protein>
<accession>A0A0R2MYH6</accession>
<name>A0A0R2MYH6_9LACO</name>
<dbReference type="PATRIC" id="fig|1293598.4.peg.1015"/>
<reference evidence="1 2" key="1">
    <citation type="journal article" date="2015" name="Genome Announc.">
        <title>Expanding the biotechnology potential of lactobacilli through comparative genomics of 213 strains and associated genera.</title>
        <authorList>
            <person name="Sun Z."/>
            <person name="Harris H.M."/>
            <person name="McCann A."/>
            <person name="Guo C."/>
            <person name="Argimon S."/>
            <person name="Zhang W."/>
            <person name="Yang X."/>
            <person name="Jeffery I.B."/>
            <person name="Cooney J.C."/>
            <person name="Kagawa T.F."/>
            <person name="Liu W."/>
            <person name="Song Y."/>
            <person name="Salvetti E."/>
            <person name="Wrobel A."/>
            <person name="Rasinkangas P."/>
            <person name="Parkhill J."/>
            <person name="Rea M.C."/>
            <person name="O'Sullivan O."/>
            <person name="Ritari J."/>
            <person name="Douillard F.P."/>
            <person name="Paul Ross R."/>
            <person name="Yang R."/>
            <person name="Briner A.E."/>
            <person name="Felis G.E."/>
            <person name="de Vos W.M."/>
            <person name="Barrangou R."/>
            <person name="Klaenhammer T.R."/>
            <person name="Caufield P.W."/>
            <person name="Cui Y."/>
            <person name="Zhang H."/>
            <person name="O'Toole P.W."/>
        </authorList>
    </citation>
    <scope>NUCLEOTIDE SEQUENCE [LARGE SCALE GENOMIC DNA]</scope>
    <source>
        <strain evidence="1 2">DSM 24301</strain>
    </source>
</reference>
<sequence>MFLMATIQTVFGSRAFLTQLQTKQAAPTLLLKPESHGLDYMLLDSTGRGQFTLPFKYNVLATRGELQKKNYVHMMYFNLAADQEAIFVAQMKTFFDAYEQFPHITGLTLMRLDAKQIQFVLMSSWVSGSDFFALKSTPAFAPLNKFMNRAADQLGFHENGYRVIDPDDDQN</sequence>
<dbReference type="Proteomes" id="UP000050969">
    <property type="component" value="Unassembled WGS sequence"/>
</dbReference>
<keyword evidence="2" id="KW-1185">Reference proteome</keyword>
<comment type="caution">
    <text evidence="1">The sequence shown here is derived from an EMBL/GenBank/DDBJ whole genome shotgun (WGS) entry which is preliminary data.</text>
</comment>
<dbReference type="Gene3D" id="3.30.70.100">
    <property type="match status" value="1"/>
</dbReference>
<organism evidence="1 2">
    <name type="scientific">Lacticaseibacillus saniviri JCM 17471 = DSM 24301</name>
    <dbReference type="NCBI Taxonomy" id="1293598"/>
    <lineage>
        <taxon>Bacteria</taxon>
        <taxon>Bacillati</taxon>
        <taxon>Bacillota</taxon>
        <taxon>Bacilli</taxon>
        <taxon>Lactobacillales</taxon>
        <taxon>Lactobacillaceae</taxon>
        <taxon>Lacticaseibacillus</taxon>
    </lineage>
</organism>
<gene>
    <name evidence="1" type="ORF">IV56_GL000965</name>
</gene>